<comment type="subcellular location">
    <subcellularLocation>
        <location evidence="1">Mitochondrion inner membrane</location>
        <topology evidence="1">Multi-pass membrane protein</topology>
    </subcellularLocation>
</comment>
<evidence type="ECO:0000256" key="8">
    <source>
        <dbReference type="ARBA" id="ARBA00022792"/>
    </source>
</evidence>
<organism evidence="20">
    <name type="scientific">Timarete posteria</name>
    <dbReference type="NCBI Taxonomy" id="2291963"/>
    <lineage>
        <taxon>Eukaryota</taxon>
        <taxon>Metazoa</taxon>
        <taxon>Spiralia</taxon>
        <taxon>Lophotrochozoa</taxon>
        <taxon>Annelida</taxon>
        <taxon>Polychaeta</taxon>
        <taxon>Sedentaria</taxon>
        <taxon>Canalipalpata</taxon>
        <taxon>Terebellida</taxon>
        <taxon>Cirratuliformia</taxon>
        <taxon>Cirratulidae</taxon>
        <taxon>Timarete</taxon>
    </lineage>
</organism>
<dbReference type="PANTHER" id="PTHR46552:SF1">
    <property type="entry name" value="NADH-UBIQUINONE OXIDOREDUCTASE CHAIN 2"/>
    <property type="match status" value="1"/>
</dbReference>
<evidence type="ECO:0000256" key="15">
    <source>
        <dbReference type="ARBA" id="ARBA00023136"/>
    </source>
</evidence>
<evidence type="ECO:0000256" key="14">
    <source>
        <dbReference type="ARBA" id="ARBA00023128"/>
    </source>
</evidence>
<evidence type="ECO:0000256" key="10">
    <source>
        <dbReference type="ARBA" id="ARBA00022982"/>
    </source>
</evidence>
<comment type="similarity">
    <text evidence="2">Belongs to the complex I subunit 2 family.</text>
</comment>
<keyword evidence="5" id="KW-0813">Transport</keyword>
<evidence type="ECO:0000259" key="19">
    <source>
        <dbReference type="Pfam" id="PF00361"/>
    </source>
</evidence>
<sequence length="343" mass="38401">MTFNSLLKTTSLYFFLLCSLFVSTIIALNATDWFFIWAALEINMISFIPLLFFNRSLQTWNGATEYFFPQAAGSLLILAAAVTLLSEHTHTQTSSLIIFVALLVKGGFAPFHYWFVNVFSTLDSWAMCLLISTWQKIIPVFFLSSSLSTTNPMPVMMIAMLGASWGMLTAANQTNFQMFIAYSSVGNLGWFLMLTPTSKFTALSFFFMYSFMLSTLISLLFFLLPNTSPNFFSASQMAAPQKAAIALCLLSLAGFPFTTGFLMKIWVIMSTVNQTTFTLWLILIPLVFSTVAYARFIFYLLFNSYSAASPSTNTKLKTLWSPLMVLFSIHCAPAIMALLQLSM</sequence>
<keyword evidence="15 18" id="KW-0472">Membrane</keyword>
<dbReference type="GO" id="GO:0008137">
    <property type="term" value="F:NADH dehydrogenase (ubiquinone) activity"/>
    <property type="evidence" value="ECO:0007669"/>
    <property type="project" value="UniProtKB-EC"/>
</dbReference>
<evidence type="ECO:0000256" key="13">
    <source>
        <dbReference type="ARBA" id="ARBA00023075"/>
    </source>
</evidence>
<dbReference type="AlphaFoldDB" id="A0A513X8Q8"/>
<proteinExistence type="inferred from homology"/>
<keyword evidence="7 18" id="KW-0812">Transmembrane</keyword>
<comment type="catalytic activity">
    <reaction evidence="17">
        <text>a ubiquinone + NADH + 5 H(+)(in) = a ubiquinol + NAD(+) + 4 H(+)(out)</text>
        <dbReference type="Rhea" id="RHEA:29091"/>
        <dbReference type="Rhea" id="RHEA-COMP:9565"/>
        <dbReference type="Rhea" id="RHEA-COMP:9566"/>
        <dbReference type="ChEBI" id="CHEBI:15378"/>
        <dbReference type="ChEBI" id="CHEBI:16389"/>
        <dbReference type="ChEBI" id="CHEBI:17976"/>
        <dbReference type="ChEBI" id="CHEBI:57540"/>
        <dbReference type="ChEBI" id="CHEBI:57945"/>
        <dbReference type="EC" id="7.1.1.2"/>
    </reaction>
</comment>
<dbReference type="GO" id="GO:0006120">
    <property type="term" value="P:mitochondrial electron transport, NADH to ubiquinone"/>
    <property type="evidence" value="ECO:0007669"/>
    <property type="project" value="TreeGrafter"/>
</dbReference>
<keyword evidence="14 20" id="KW-0496">Mitochondrion</keyword>
<evidence type="ECO:0000256" key="12">
    <source>
        <dbReference type="ARBA" id="ARBA00023027"/>
    </source>
</evidence>
<keyword evidence="11 18" id="KW-1133">Transmembrane helix</keyword>
<geneLocation type="mitochondrion" evidence="20"/>
<keyword evidence="13" id="KW-0830">Ubiquinone</keyword>
<evidence type="ECO:0000256" key="4">
    <source>
        <dbReference type="ARBA" id="ARBA00021008"/>
    </source>
</evidence>
<evidence type="ECO:0000256" key="9">
    <source>
        <dbReference type="ARBA" id="ARBA00022967"/>
    </source>
</evidence>
<feature type="transmembrane region" description="Helical" evidence="18">
    <location>
        <begin position="244"/>
        <end position="267"/>
    </location>
</feature>
<evidence type="ECO:0000256" key="7">
    <source>
        <dbReference type="ARBA" id="ARBA00022692"/>
    </source>
</evidence>
<evidence type="ECO:0000313" key="20">
    <source>
        <dbReference type="EMBL" id="QDH12174.1"/>
    </source>
</evidence>
<dbReference type="InterPro" id="IPR050175">
    <property type="entry name" value="Complex_I_Subunit_2"/>
</dbReference>
<dbReference type="PANTHER" id="PTHR46552">
    <property type="entry name" value="NADH-UBIQUINONE OXIDOREDUCTASE CHAIN 2"/>
    <property type="match status" value="1"/>
</dbReference>
<protein>
    <recommendedName>
        <fullName evidence="4">NADH-ubiquinone oxidoreductase chain 2</fullName>
        <ecNumber evidence="3">7.1.1.2</ecNumber>
    </recommendedName>
    <alternativeName>
        <fullName evidence="16">NADH dehydrogenase subunit 2</fullName>
    </alternativeName>
</protein>
<evidence type="ECO:0000256" key="11">
    <source>
        <dbReference type="ARBA" id="ARBA00022989"/>
    </source>
</evidence>
<accession>A0A513X8Q8</accession>
<dbReference type="EMBL" id="MK105766">
    <property type="protein sequence ID" value="QDH12174.1"/>
    <property type="molecule type" value="Genomic_DNA"/>
</dbReference>
<evidence type="ECO:0000256" key="5">
    <source>
        <dbReference type="ARBA" id="ARBA00022448"/>
    </source>
</evidence>
<evidence type="ECO:0000256" key="17">
    <source>
        <dbReference type="ARBA" id="ARBA00049551"/>
    </source>
</evidence>
<name>A0A513X8Q8_9ANNE</name>
<evidence type="ECO:0000256" key="3">
    <source>
        <dbReference type="ARBA" id="ARBA00012944"/>
    </source>
</evidence>
<dbReference type="EC" id="7.1.1.2" evidence="3"/>
<feature type="transmembrane region" description="Helical" evidence="18">
    <location>
        <begin position="66"/>
        <end position="85"/>
    </location>
</feature>
<reference evidence="20" key="1">
    <citation type="journal article" date="2019" name="Mitochondrial DNA Part B Resour">
        <title>The complete mitochondrial genome of Korean endemic species, Timarete posteria (Polychaeta, Cirratulidae).</title>
        <authorList>
            <person name="Kim H."/>
            <person name="Min G.-S."/>
            <person name="Choi H.K."/>
        </authorList>
    </citation>
    <scope>NUCLEOTIDE SEQUENCE</scope>
</reference>
<evidence type="ECO:0000256" key="18">
    <source>
        <dbReference type="SAM" id="Phobius"/>
    </source>
</evidence>
<dbReference type="InterPro" id="IPR001750">
    <property type="entry name" value="ND/Mrp_TM"/>
</dbReference>
<dbReference type="GO" id="GO:0005743">
    <property type="term" value="C:mitochondrial inner membrane"/>
    <property type="evidence" value="ECO:0007669"/>
    <property type="project" value="UniProtKB-SubCell"/>
</dbReference>
<evidence type="ECO:0000256" key="1">
    <source>
        <dbReference type="ARBA" id="ARBA00004448"/>
    </source>
</evidence>
<keyword evidence="6" id="KW-0679">Respiratory chain</keyword>
<feature type="transmembrane region" description="Helical" evidence="18">
    <location>
        <begin position="12"/>
        <end position="28"/>
    </location>
</feature>
<evidence type="ECO:0000256" key="16">
    <source>
        <dbReference type="ARBA" id="ARBA00031028"/>
    </source>
</evidence>
<evidence type="ECO:0000256" key="2">
    <source>
        <dbReference type="ARBA" id="ARBA00007012"/>
    </source>
</evidence>
<dbReference type="Pfam" id="PF00361">
    <property type="entry name" value="Proton_antipo_M"/>
    <property type="match status" value="1"/>
</dbReference>
<feature type="transmembrane region" description="Helical" evidence="18">
    <location>
        <begin position="97"/>
        <end position="116"/>
    </location>
</feature>
<keyword evidence="10" id="KW-0249">Electron transport</keyword>
<feature type="transmembrane region" description="Helical" evidence="18">
    <location>
        <begin position="178"/>
        <end position="195"/>
    </location>
</feature>
<keyword evidence="9" id="KW-1278">Translocase</keyword>
<feature type="domain" description="NADH:quinone oxidoreductase/Mrp antiporter transmembrane" evidence="19">
    <location>
        <begin position="30"/>
        <end position="285"/>
    </location>
</feature>
<evidence type="ECO:0000256" key="6">
    <source>
        <dbReference type="ARBA" id="ARBA00022660"/>
    </source>
</evidence>
<keyword evidence="8" id="KW-0999">Mitochondrion inner membrane</keyword>
<keyword evidence="12" id="KW-0520">NAD</keyword>
<feature type="transmembrane region" description="Helical" evidence="18">
    <location>
        <begin position="279"/>
        <end position="302"/>
    </location>
</feature>
<feature type="transmembrane region" description="Helical" evidence="18">
    <location>
        <begin position="35"/>
        <end position="54"/>
    </location>
</feature>
<feature type="transmembrane region" description="Helical" evidence="18">
    <location>
        <begin position="202"/>
        <end position="224"/>
    </location>
</feature>
<gene>
    <name evidence="20" type="primary">nad2</name>
</gene>
<feature type="transmembrane region" description="Helical" evidence="18">
    <location>
        <begin position="322"/>
        <end position="341"/>
    </location>
</feature>